<dbReference type="Proteomes" id="UP000029692">
    <property type="component" value="Unassembled WGS sequence"/>
</dbReference>
<keyword evidence="3" id="KW-1185">Reference proteome</keyword>
<evidence type="ECO:0000259" key="1">
    <source>
        <dbReference type="Pfam" id="PF01883"/>
    </source>
</evidence>
<dbReference type="Pfam" id="PF01883">
    <property type="entry name" value="FeS_assembly_P"/>
    <property type="match status" value="1"/>
</dbReference>
<reference evidence="2 3" key="1">
    <citation type="submission" date="2014-05" db="EMBL/GenBank/DDBJ databases">
        <title>De novo Genome Sequence of Spirocheata sp.</title>
        <authorList>
            <person name="Shivani Y."/>
            <person name="Subhash Y."/>
            <person name="Tushar L."/>
            <person name="Sasikala C."/>
            <person name="Ramana C.V."/>
        </authorList>
    </citation>
    <scope>NUCLEOTIDE SEQUENCE [LARGE SCALE GENOMIC DNA]</scope>
    <source>
        <strain evidence="2 3">JC230</strain>
    </source>
</reference>
<dbReference type="InterPro" id="IPR002744">
    <property type="entry name" value="MIP18-like"/>
</dbReference>
<dbReference type="AlphaFoldDB" id="A0A098QT22"/>
<dbReference type="RefSeq" id="WP_037550102.1">
    <property type="nucleotide sequence ID" value="NZ_JNUP01000072.1"/>
</dbReference>
<dbReference type="SUPFAM" id="SSF117916">
    <property type="entry name" value="Fe-S cluster assembly (FSCA) domain-like"/>
    <property type="match status" value="1"/>
</dbReference>
<protein>
    <submittedName>
        <fullName evidence="2">Aromatic ring hydroxylase</fullName>
    </submittedName>
</protein>
<dbReference type="InterPro" id="IPR052339">
    <property type="entry name" value="Fe-S_Maturation_MIP18"/>
</dbReference>
<organism evidence="2 3">
    <name type="scientific">Spirochaeta lutea</name>
    <dbReference type="NCBI Taxonomy" id="1480694"/>
    <lineage>
        <taxon>Bacteria</taxon>
        <taxon>Pseudomonadati</taxon>
        <taxon>Spirochaetota</taxon>
        <taxon>Spirochaetia</taxon>
        <taxon>Spirochaetales</taxon>
        <taxon>Spirochaetaceae</taxon>
        <taxon>Spirochaeta</taxon>
    </lineage>
</organism>
<dbReference type="eggNOG" id="COG2151">
    <property type="taxonomic scope" value="Bacteria"/>
</dbReference>
<dbReference type="PANTHER" id="PTHR42831:SF1">
    <property type="entry name" value="FE-S PROTEIN MATURATION AUXILIARY FACTOR YITW"/>
    <property type="match status" value="1"/>
</dbReference>
<dbReference type="PANTHER" id="PTHR42831">
    <property type="entry name" value="FE-S PROTEIN MATURATION AUXILIARY FACTOR YITW"/>
    <property type="match status" value="1"/>
</dbReference>
<comment type="caution">
    <text evidence="2">The sequence shown here is derived from an EMBL/GenBank/DDBJ whole genome shotgun (WGS) entry which is preliminary data.</text>
</comment>
<dbReference type="InterPro" id="IPR034904">
    <property type="entry name" value="FSCA_dom_sf"/>
</dbReference>
<sequence>MPTKREVLDSLRKVIDPEIGLNIVDLGLVYRVEVSEETGSLDIDFTLTSPGCPLADVIENDMLRVLKDDHGLDAVNTNLVWSPPWNLDFMSEEARLELGYPI</sequence>
<dbReference type="STRING" id="1480694.DC28_14515"/>
<proteinExistence type="predicted"/>
<dbReference type="EMBL" id="JNUP01000072">
    <property type="protein sequence ID" value="KGE70716.1"/>
    <property type="molecule type" value="Genomic_DNA"/>
</dbReference>
<evidence type="ECO:0000313" key="3">
    <source>
        <dbReference type="Proteomes" id="UP000029692"/>
    </source>
</evidence>
<evidence type="ECO:0000313" key="2">
    <source>
        <dbReference type="EMBL" id="KGE70716.1"/>
    </source>
</evidence>
<accession>A0A098QT22</accession>
<gene>
    <name evidence="2" type="ORF">DC28_14515</name>
</gene>
<feature type="domain" description="MIP18 family-like" evidence="1">
    <location>
        <begin position="4"/>
        <end position="68"/>
    </location>
</feature>
<dbReference type="Gene3D" id="3.30.300.130">
    <property type="entry name" value="Fe-S cluster assembly (FSCA)"/>
    <property type="match status" value="1"/>
</dbReference>
<name>A0A098QT22_9SPIO</name>